<dbReference type="InterPro" id="IPR007899">
    <property type="entry name" value="CHAD_dom"/>
</dbReference>
<evidence type="ECO:0000313" key="4">
    <source>
        <dbReference type="Proteomes" id="UP000295510"/>
    </source>
</evidence>
<dbReference type="Pfam" id="PF01928">
    <property type="entry name" value="CYTH"/>
    <property type="match status" value="1"/>
</dbReference>
<feature type="domain" description="CYTH" evidence="1">
    <location>
        <begin position="18"/>
        <end position="231"/>
    </location>
</feature>
<protein>
    <submittedName>
        <fullName evidence="3">Adenylate cyclase</fullName>
    </submittedName>
</protein>
<dbReference type="Gene3D" id="2.40.320.10">
    <property type="entry name" value="Hypothetical Protein Pfu-838710-001"/>
    <property type="match status" value="1"/>
</dbReference>
<dbReference type="PANTHER" id="PTHR39569">
    <property type="entry name" value="INORGANIC TRIPHOSPHATASE"/>
    <property type="match status" value="1"/>
</dbReference>
<dbReference type="PROSITE" id="PS51708">
    <property type="entry name" value="CHAD"/>
    <property type="match status" value="1"/>
</dbReference>
<dbReference type="SUPFAM" id="SSF55154">
    <property type="entry name" value="CYTH-like phosphatases"/>
    <property type="match status" value="1"/>
</dbReference>
<dbReference type="RefSeq" id="WP_164499730.1">
    <property type="nucleotide sequence ID" value="NZ_SNYL01000012.1"/>
</dbReference>
<reference evidence="3 4" key="1">
    <citation type="submission" date="2019-03" db="EMBL/GenBank/DDBJ databases">
        <title>Genomic Encyclopedia of Type Strains, Phase IV (KMG-IV): sequencing the most valuable type-strain genomes for metagenomic binning, comparative biology and taxonomic classification.</title>
        <authorList>
            <person name="Goeker M."/>
        </authorList>
    </citation>
    <scope>NUCLEOTIDE SEQUENCE [LARGE SCALE GENOMIC DNA]</scope>
    <source>
        <strain evidence="3 4">DSM 19605</strain>
    </source>
</reference>
<dbReference type="InterPro" id="IPR023577">
    <property type="entry name" value="CYTH_domain"/>
</dbReference>
<feature type="domain" description="CHAD" evidence="2">
    <location>
        <begin position="246"/>
        <end position="514"/>
    </location>
</feature>
<keyword evidence="4" id="KW-1185">Reference proteome</keyword>
<sequence>MAPKPSHTPAASPAAPHPVEVELKLLVLGLPPDEARQRIARSPSLARRRALRRWLVNRYFDTPDQQLRQHRCALRLRQTLDAPPGDGAAGPWKQTLKTAGLAQGGLSQRGEWETDVPDGQLQRAALQGTAWETLDPADQWFERLQPSFETRCERTTWRVRRRDGSVVEVAFDAGVAKASGRMDAFAELELELIQGDPAALFDLARELAARVPCLPSSRSKAERAQALADGTLHGVTKAARLLPRDGETPWALAQRAMADMLEQFTRNLEALWHADAPELVHQARVGWRRWRSMEKLLRPWWPWPIDHAPLRPLLQALGEQRNLDVARTETLPAWADAWPGAASEWQAAIDRLAQACQAQRRAVRAQLATPATGLGLLQLAEALWRMGAGGQGFGRQAARQRLQRWHRQLHRLLDSAEHGAIDLASLHEARLLAKRLRYGSEALAGAMSRKRQRQASRWAGEATDWQTRIGQARDAWQAAACLQSTGAAERLVYFLRGVGASLDRQAQAMAQQRE</sequence>
<dbReference type="PROSITE" id="PS51707">
    <property type="entry name" value="CYTH"/>
    <property type="match status" value="1"/>
</dbReference>
<dbReference type="InterPro" id="IPR039013">
    <property type="entry name" value="YgiF"/>
</dbReference>
<evidence type="ECO:0000259" key="2">
    <source>
        <dbReference type="PROSITE" id="PS51708"/>
    </source>
</evidence>
<dbReference type="GO" id="GO:0050355">
    <property type="term" value="F:inorganic triphosphate phosphatase activity"/>
    <property type="evidence" value="ECO:0007669"/>
    <property type="project" value="InterPro"/>
</dbReference>
<name>A0A4R6U968_9BURK</name>
<evidence type="ECO:0000313" key="3">
    <source>
        <dbReference type="EMBL" id="TDQ41359.1"/>
    </source>
</evidence>
<dbReference type="Pfam" id="PF05235">
    <property type="entry name" value="CHAD"/>
    <property type="match status" value="1"/>
</dbReference>
<accession>A0A4R6U968</accession>
<dbReference type="Gene3D" id="1.40.20.10">
    <property type="entry name" value="CHAD domain"/>
    <property type="match status" value="1"/>
</dbReference>
<dbReference type="EMBL" id="SNYL01000012">
    <property type="protein sequence ID" value="TDQ41359.1"/>
    <property type="molecule type" value="Genomic_DNA"/>
</dbReference>
<dbReference type="InterPro" id="IPR038186">
    <property type="entry name" value="CHAD_dom_sf"/>
</dbReference>
<evidence type="ECO:0000259" key="1">
    <source>
        <dbReference type="PROSITE" id="PS51707"/>
    </source>
</evidence>
<comment type="caution">
    <text evidence="3">The sequence shown here is derived from an EMBL/GenBank/DDBJ whole genome shotgun (WGS) entry which is preliminary data.</text>
</comment>
<dbReference type="SMART" id="SM01118">
    <property type="entry name" value="CYTH"/>
    <property type="match status" value="1"/>
</dbReference>
<dbReference type="InterPro" id="IPR033469">
    <property type="entry name" value="CYTH-like_dom_sf"/>
</dbReference>
<gene>
    <name evidence="3" type="ORF">DFR43_11236</name>
</gene>
<dbReference type="CDD" id="cd07756">
    <property type="entry name" value="CYTH-like_Pase_CHAD"/>
    <property type="match status" value="1"/>
</dbReference>
<dbReference type="Proteomes" id="UP000295510">
    <property type="component" value="Unassembled WGS sequence"/>
</dbReference>
<organism evidence="3 4">
    <name type="scientific">Tepidicella xavieri</name>
    <dbReference type="NCBI Taxonomy" id="360241"/>
    <lineage>
        <taxon>Bacteria</taxon>
        <taxon>Pseudomonadati</taxon>
        <taxon>Pseudomonadota</taxon>
        <taxon>Betaproteobacteria</taxon>
        <taxon>Burkholderiales</taxon>
        <taxon>Tepidicella</taxon>
    </lineage>
</organism>
<dbReference type="PANTHER" id="PTHR39569:SF1">
    <property type="entry name" value="INORGANIC TRIPHOSPHATASE"/>
    <property type="match status" value="1"/>
</dbReference>
<proteinExistence type="predicted"/>
<dbReference type="GO" id="GO:0046872">
    <property type="term" value="F:metal ion binding"/>
    <property type="evidence" value="ECO:0007669"/>
    <property type="project" value="TreeGrafter"/>
</dbReference>
<dbReference type="AlphaFoldDB" id="A0A4R6U968"/>
<dbReference type="SMART" id="SM00880">
    <property type="entry name" value="CHAD"/>
    <property type="match status" value="1"/>
</dbReference>